<reference evidence="9" key="1">
    <citation type="submission" date="2019-07" db="EMBL/GenBank/DDBJ databases">
        <authorList>
            <person name="De-Chao Zhang Q."/>
        </authorList>
    </citation>
    <scope>NUCLEOTIDE SEQUENCE</scope>
    <source>
        <strain evidence="9">TP-CH-4</strain>
    </source>
</reference>
<organism evidence="9 10">
    <name type="scientific">Pelagihabitans pacificus</name>
    <dbReference type="NCBI Taxonomy" id="2696054"/>
    <lineage>
        <taxon>Bacteria</taxon>
        <taxon>Pseudomonadati</taxon>
        <taxon>Bacteroidota</taxon>
        <taxon>Flavobacteriia</taxon>
        <taxon>Flavobacteriales</taxon>
        <taxon>Flavobacteriaceae</taxon>
        <taxon>Pelagihabitans</taxon>
    </lineage>
</organism>
<dbReference type="Gene3D" id="3.30.1510.10">
    <property type="entry name" value="Domain 2, N(10)-formyltetrahydrofolate synthetase"/>
    <property type="match status" value="1"/>
</dbReference>
<dbReference type="FunFam" id="3.30.1510.10:FF:000001">
    <property type="entry name" value="Formate--tetrahydrofolate ligase"/>
    <property type="match status" value="1"/>
</dbReference>
<comment type="similarity">
    <text evidence="7 8">Belongs to the formate--tetrahydrofolate ligase family.</text>
</comment>
<evidence type="ECO:0000256" key="2">
    <source>
        <dbReference type="ARBA" id="ARBA00022563"/>
    </source>
</evidence>
<dbReference type="RefSeq" id="WP_152573143.1">
    <property type="nucleotide sequence ID" value="NZ_VIKU02000001.1"/>
</dbReference>
<evidence type="ECO:0000256" key="5">
    <source>
        <dbReference type="ARBA" id="ARBA00022840"/>
    </source>
</evidence>
<dbReference type="Pfam" id="PF01268">
    <property type="entry name" value="FTHFS"/>
    <property type="match status" value="1"/>
</dbReference>
<evidence type="ECO:0000256" key="7">
    <source>
        <dbReference type="ARBA" id="ARBA00061363"/>
    </source>
</evidence>
<dbReference type="HAMAP" id="MF_01543">
    <property type="entry name" value="FTHFS"/>
    <property type="match status" value="1"/>
</dbReference>
<dbReference type="InterPro" id="IPR027417">
    <property type="entry name" value="P-loop_NTPase"/>
</dbReference>
<evidence type="ECO:0000313" key="10">
    <source>
        <dbReference type="Proteomes" id="UP000707206"/>
    </source>
</evidence>
<feature type="binding site" evidence="8">
    <location>
        <begin position="63"/>
        <end position="70"/>
    </location>
    <ligand>
        <name>ATP</name>
        <dbReference type="ChEBI" id="CHEBI:30616"/>
    </ligand>
</feature>
<evidence type="ECO:0000313" key="9">
    <source>
        <dbReference type="EMBL" id="NHF58666.1"/>
    </source>
</evidence>
<dbReference type="AlphaFoldDB" id="A0A967E9P3"/>
<dbReference type="NCBIfam" id="NF010030">
    <property type="entry name" value="PRK13505.1"/>
    <property type="match status" value="1"/>
</dbReference>
<dbReference type="CDD" id="cd00477">
    <property type="entry name" value="FTHFS"/>
    <property type="match status" value="1"/>
</dbReference>
<dbReference type="Proteomes" id="UP000707206">
    <property type="component" value="Unassembled WGS sequence"/>
</dbReference>
<sequence length="555" mass="59605">MTDIEIAKGVTLEPITEIAEKFGIASDEIEMYGKYKAKLPLSKISKTKAEQSNLILVSAISPTPAGEGKTTISIGLSEGLNRLGMKTTVVLREPSLGPVFGIKGGATGGGYSQVLPMEDINLHFTGDFAAIEKAHNLLAALIDNNIQSKINSLGLDARTISWKRVLDMNDRALRRIIVGLGGTTFGVPRETGFDITAASEIMAILCLADDLIDLKRRLGGIFIGYTFDRKPIFARDLKAEGAMTALLKDAIKPNLVQTIEGNPAIIHGGPFANIAQGTNSVIATRMGMSFSEYTVTEAGFGFDLGAEKFFDIKCQSAALSPKAVVLTTTIRALKYHGGVSLTNLTDENLEALTRGIPNLEKHVENIRLFGLPCVVAINRFATDTDEEVALLQREAKKLGVRVAVTEVWAKGGEGALELAKEVVELIETNGNGFTPLYDWNMDVPSKIATIATKIYGAEHVDYTAKAKNDLKKITNLGLGNLPVCIAKTQKSLSDNPKLLGRPKDFIITVREIEIAAGAGFLVPITGDIMRMPGLPAHPSSEQIDIDAEGNITGLF</sequence>
<protein>
    <recommendedName>
        <fullName evidence="8">Formate--tetrahydrofolate ligase</fullName>
        <ecNumber evidence="8">6.3.4.3</ecNumber>
    </recommendedName>
    <alternativeName>
        <fullName evidence="8">Formyltetrahydrofolate synthetase</fullName>
        <shortName evidence="8">FHS</shortName>
        <shortName evidence="8">FTHFS</shortName>
    </alternativeName>
</protein>
<keyword evidence="5 8" id="KW-0067">ATP-binding</keyword>
<keyword evidence="4 8" id="KW-0547">Nucleotide-binding</keyword>
<dbReference type="Gene3D" id="3.10.410.10">
    <property type="entry name" value="Formyltetrahydrofolate synthetase, domain 3"/>
    <property type="match status" value="1"/>
</dbReference>
<evidence type="ECO:0000256" key="8">
    <source>
        <dbReference type="HAMAP-Rule" id="MF_01543"/>
    </source>
</evidence>
<dbReference type="SUPFAM" id="SSF52540">
    <property type="entry name" value="P-loop containing nucleoside triphosphate hydrolases"/>
    <property type="match status" value="1"/>
</dbReference>
<evidence type="ECO:0000256" key="6">
    <source>
        <dbReference type="ARBA" id="ARBA00049033"/>
    </source>
</evidence>
<dbReference type="InterPro" id="IPR020628">
    <property type="entry name" value="Formate_THF_ligase_CS"/>
</dbReference>
<dbReference type="GO" id="GO:0005524">
    <property type="term" value="F:ATP binding"/>
    <property type="evidence" value="ECO:0007669"/>
    <property type="project" value="UniProtKB-UniRule"/>
</dbReference>
<dbReference type="InterPro" id="IPR000559">
    <property type="entry name" value="Formate_THF_ligase"/>
</dbReference>
<name>A0A967E9P3_9FLAO</name>
<keyword evidence="3 8" id="KW-0436">Ligase</keyword>
<dbReference type="Gene3D" id="3.40.50.300">
    <property type="entry name" value="P-loop containing nucleotide triphosphate hydrolases"/>
    <property type="match status" value="1"/>
</dbReference>
<dbReference type="EMBL" id="VIKU02000001">
    <property type="protein sequence ID" value="NHF58666.1"/>
    <property type="molecule type" value="Genomic_DNA"/>
</dbReference>
<accession>A0A967E9P3</accession>
<gene>
    <name evidence="8" type="primary">fhs</name>
    <name evidence="9" type="ORF">FK220_004905</name>
</gene>
<dbReference type="PROSITE" id="PS00721">
    <property type="entry name" value="FTHFS_1"/>
    <property type="match status" value="1"/>
</dbReference>
<keyword evidence="10" id="KW-1185">Reference proteome</keyword>
<proteinExistence type="inferred from homology"/>
<evidence type="ECO:0000256" key="4">
    <source>
        <dbReference type="ARBA" id="ARBA00022741"/>
    </source>
</evidence>
<dbReference type="GO" id="GO:0035999">
    <property type="term" value="P:tetrahydrofolate interconversion"/>
    <property type="evidence" value="ECO:0007669"/>
    <property type="project" value="UniProtKB-UniRule"/>
</dbReference>
<comment type="caution">
    <text evidence="9">The sequence shown here is derived from an EMBL/GenBank/DDBJ whole genome shotgun (WGS) entry which is preliminary data.</text>
</comment>
<comment type="pathway">
    <text evidence="1 8">One-carbon metabolism; tetrahydrofolate interconversion.</text>
</comment>
<dbReference type="GO" id="GO:0004329">
    <property type="term" value="F:formate-tetrahydrofolate ligase activity"/>
    <property type="evidence" value="ECO:0007669"/>
    <property type="project" value="UniProtKB-UniRule"/>
</dbReference>
<dbReference type="EC" id="6.3.4.3" evidence="8"/>
<comment type="catalytic activity">
    <reaction evidence="6 8">
        <text>(6S)-5,6,7,8-tetrahydrofolate + formate + ATP = (6R)-10-formyltetrahydrofolate + ADP + phosphate</text>
        <dbReference type="Rhea" id="RHEA:20221"/>
        <dbReference type="ChEBI" id="CHEBI:15740"/>
        <dbReference type="ChEBI" id="CHEBI:30616"/>
        <dbReference type="ChEBI" id="CHEBI:43474"/>
        <dbReference type="ChEBI" id="CHEBI:57453"/>
        <dbReference type="ChEBI" id="CHEBI:195366"/>
        <dbReference type="ChEBI" id="CHEBI:456216"/>
        <dbReference type="EC" id="6.3.4.3"/>
    </reaction>
</comment>
<evidence type="ECO:0000256" key="1">
    <source>
        <dbReference type="ARBA" id="ARBA00004777"/>
    </source>
</evidence>
<reference evidence="9" key="2">
    <citation type="submission" date="2020-03" db="EMBL/GenBank/DDBJ databases">
        <title>Flavobacteriaceae bacterium strain TP-CH-4, a member of the family Flavobacteriaceae isolated from a deep-sea seamount.</title>
        <authorList>
            <person name="Zhang D.-C."/>
        </authorList>
    </citation>
    <scope>NUCLEOTIDE SEQUENCE</scope>
    <source>
        <strain evidence="9">TP-CH-4</strain>
    </source>
</reference>
<evidence type="ECO:0000256" key="3">
    <source>
        <dbReference type="ARBA" id="ARBA00022598"/>
    </source>
</evidence>
<dbReference type="FunFam" id="3.10.410.10:FF:000001">
    <property type="entry name" value="Putative formate--tetrahydrofolate ligase"/>
    <property type="match status" value="1"/>
</dbReference>
<keyword evidence="2 8" id="KW-0554">One-carbon metabolism</keyword>